<dbReference type="Pfam" id="PF00188">
    <property type="entry name" value="CAP"/>
    <property type="match status" value="1"/>
</dbReference>
<feature type="compositionally biased region" description="Basic and acidic residues" evidence="1">
    <location>
        <begin position="94"/>
        <end position="104"/>
    </location>
</feature>
<dbReference type="PANTHER" id="PTHR31157:SF1">
    <property type="entry name" value="SCP DOMAIN-CONTAINING PROTEIN"/>
    <property type="match status" value="1"/>
</dbReference>
<protein>
    <submittedName>
        <fullName evidence="4">CAP domain-containing protein</fullName>
    </submittedName>
</protein>
<proteinExistence type="predicted"/>
<feature type="domain" description="SCP" evidence="3">
    <location>
        <begin position="66"/>
        <end position="178"/>
    </location>
</feature>
<feature type="chain" id="PRO_5026199090" evidence="2">
    <location>
        <begin position="20"/>
        <end position="185"/>
    </location>
</feature>
<evidence type="ECO:0000256" key="1">
    <source>
        <dbReference type="SAM" id="MobiDB-lite"/>
    </source>
</evidence>
<dbReference type="SUPFAM" id="SSF55797">
    <property type="entry name" value="PR-1-like"/>
    <property type="match status" value="1"/>
</dbReference>
<feature type="compositionally biased region" description="Pro residues" evidence="1">
    <location>
        <begin position="26"/>
        <end position="43"/>
    </location>
</feature>
<dbReference type="CDD" id="cd05379">
    <property type="entry name" value="CAP_bacterial"/>
    <property type="match status" value="1"/>
</dbReference>
<dbReference type="EMBL" id="JAAGMN010003312">
    <property type="protein sequence ID" value="NEE11081.1"/>
    <property type="molecule type" value="Genomic_DNA"/>
</dbReference>
<organism evidence="4">
    <name type="scientific">Streptomyces sp. SID7499</name>
    <dbReference type="NCBI Taxonomy" id="2706086"/>
    <lineage>
        <taxon>Bacteria</taxon>
        <taxon>Bacillati</taxon>
        <taxon>Actinomycetota</taxon>
        <taxon>Actinomycetes</taxon>
        <taxon>Kitasatosporales</taxon>
        <taxon>Streptomycetaceae</taxon>
        <taxon>Streptomyces</taxon>
    </lineage>
</organism>
<reference evidence="4" key="1">
    <citation type="submission" date="2020-01" db="EMBL/GenBank/DDBJ databases">
        <title>Insect and environment-associated Actinomycetes.</title>
        <authorList>
            <person name="Currrie C."/>
            <person name="Chevrette M."/>
            <person name="Carlson C."/>
            <person name="Stubbendieck R."/>
            <person name="Wendt-Pienkowski E."/>
        </authorList>
    </citation>
    <scope>NUCLEOTIDE SEQUENCE</scope>
    <source>
        <strain evidence="4">SID7499</strain>
    </source>
</reference>
<evidence type="ECO:0000313" key="4">
    <source>
        <dbReference type="EMBL" id="NEE11081.1"/>
    </source>
</evidence>
<accession>A0A6G3X026</accession>
<feature type="signal peptide" evidence="2">
    <location>
        <begin position="1"/>
        <end position="19"/>
    </location>
</feature>
<dbReference type="InterPro" id="IPR035940">
    <property type="entry name" value="CAP_sf"/>
</dbReference>
<gene>
    <name evidence="4" type="ORF">G3M58_32070</name>
</gene>
<evidence type="ECO:0000259" key="3">
    <source>
        <dbReference type="Pfam" id="PF00188"/>
    </source>
</evidence>
<name>A0A6G3X026_9ACTN</name>
<dbReference type="PANTHER" id="PTHR31157">
    <property type="entry name" value="SCP DOMAIN-CONTAINING PROTEIN"/>
    <property type="match status" value="1"/>
</dbReference>
<keyword evidence="2" id="KW-0732">Signal</keyword>
<evidence type="ECO:0000256" key="2">
    <source>
        <dbReference type="SAM" id="SignalP"/>
    </source>
</evidence>
<feature type="region of interest" description="Disordered" evidence="1">
    <location>
        <begin position="88"/>
        <end position="116"/>
    </location>
</feature>
<sequence length="185" mass="20212">MTGMRRAALALGVTLFAWAGPPLPMPPPYQESPRRPLPAPGPVQPRDRTPHTRPDQVRDDTAAEVVDAVNQQRARADCRPLRLRSSLNRAAQRHSADMAREQRLTHTGSDGSSPAARMRDAGYHPGYIAENVAAGPDTPESAVRTWIDSPEHRDIILTCRYIHAGVGVANGRGGPWWTLDLATGY</sequence>
<comment type="caution">
    <text evidence="4">The sequence shown here is derived from an EMBL/GenBank/DDBJ whole genome shotgun (WGS) entry which is preliminary data.</text>
</comment>
<dbReference type="Gene3D" id="3.40.33.10">
    <property type="entry name" value="CAP"/>
    <property type="match status" value="1"/>
</dbReference>
<dbReference type="AlphaFoldDB" id="A0A6G3X026"/>
<feature type="compositionally biased region" description="Basic and acidic residues" evidence="1">
    <location>
        <begin position="45"/>
        <end position="60"/>
    </location>
</feature>
<dbReference type="InterPro" id="IPR014044">
    <property type="entry name" value="CAP_dom"/>
</dbReference>
<feature type="region of interest" description="Disordered" evidence="1">
    <location>
        <begin position="26"/>
        <end position="60"/>
    </location>
</feature>